<organism evidence="1 2">
    <name type="scientific">Melastoma candidum</name>
    <dbReference type="NCBI Taxonomy" id="119954"/>
    <lineage>
        <taxon>Eukaryota</taxon>
        <taxon>Viridiplantae</taxon>
        <taxon>Streptophyta</taxon>
        <taxon>Embryophyta</taxon>
        <taxon>Tracheophyta</taxon>
        <taxon>Spermatophyta</taxon>
        <taxon>Magnoliopsida</taxon>
        <taxon>eudicotyledons</taxon>
        <taxon>Gunneridae</taxon>
        <taxon>Pentapetalae</taxon>
        <taxon>rosids</taxon>
        <taxon>malvids</taxon>
        <taxon>Myrtales</taxon>
        <taxon>Melastomataceae</taxon>
        <taxon>Melastomatoideae</taxon>
        <taxon>Melastomateae</taxon>
        <taxon>Melastoma</taxon>
    </lineage>
</organism>
<protein>
    <submittedName>
        <fullName evidence="1">Uncharacterized protein</fullName>
    </submittedName>
</protein>
<comment type="caution">
    <text evidence="1">The sequence shown here is derived from an EMBL/GenBank/DDBJ whole genome shotgun (WGS) entry which is preliminary data.</text>
</comment>
<sequence>MPPSRNTSLFLSAASMDPPVMSSFEDEVPASATGIERAPPAAAAAATGFGVLSGCSFHFRRQRSKIMSSRIRASTLPMTIPMIAAVDSFFLDLETAAGAGVGSEGDGAGEGKKGVQGGSGPPQRARFPAKAEPGN</sequence>
<dbReference type="Proteomes" id="UP001057402">
    <property type="component" value="Chromosome 4"/>
</dbReference>
<dbReference type="EMBL" id="CM042883">
    <property type="protein sequence ID" value="KAI4376639.1"/>
    <property type="molecule type" value="Genomic_DNA"/>
</dbReference>
<accession>A0ACB9RGA9</accession>
<keyword evidence="2" id="KW-1185">Reference proteome</keyword>
<evidence type="ECO:0000313" key="2">
    <source>
        <dbReference type="Proteomes" id="UP001057402"/>
    </source>
</evidence>
<evidence type="ECO:0000313" key="1">
    <source>
        <dbReference type="EMBL" id="KAI4376639.1"/>
    </source>
</evidence>
<name>A0ACB9RGA9_9MYRT</name>
<reference evidence="2" key="1">
    <citation type="journal article" date="2023" name="Front. Plant Sci.">
        <title>Chromosomal-level genome assembly of Melastoma candidum provides insights into trichome evolution.</title>
        <authorList>
            <person name="Zhong Y."/>
            <person name="Wu W."/>
            <person name="Sun C."/>
            <person name="Zou P."/>
            <person name="Liu Y."/>
            <person name="Dai S."/>
            <person name="Zhou R."/>
        </authorList>
    </citation>
    <scope>NUCLEOTIDE SEQUENCE [LARGE SCALE GENOMIC DNA]</scope>
</reference>
<gene>
    <name evidence="1" type="ORF">MLD38_014380</name>
</gene>
<proteinExistence type="predicted"/>